<feature type="domain" description="CusB-like beta-barrel" evidence="4">
    <location>
        <begin position="187"/>
        <end position="257"/>
    </location>
</feature>
<dbReference type="RefSeq" id="WP_085784863.1">
    <property type="nucleotide sequence ID" value="NZ_CP008743.1"/>
</dbReference>
<name>A0A1W6N6D2_9PROT</name>
<dbReference type="Gene3D" id="2.40.30.170">
    <property type="match status" value="1"/>
</dbReference>
<dbReference type="Gene3D" id="2.40.50.100">
    <property type="match status" value="1"/>
</dbReference>
<dbReference type="KEGG" id="naf:GQ61_08440"/>
<dbReference type="Gene3D" id="2.40.420.20">
    <property type="match status" value="1"/>
</dbReference>
<keyword evidence="2" id="KW-0732">Signal</keyword>
<comment type="similarity">
    <text evidence="1">Belongs to the membrane fusion protein (MFP) (TC 8.A.1) family.</text>
</comment>
<feature type="chain" id="PRO_5013048950" evidence="2">
    <location>
        <begin position="19"/>
        <end position="341"/>
    </location>
</feature>
<protein>
    <submittedName>
        <fullName evidence="6">Uncharacterized protein</fullName>
    </submittedName>
</protein>
<dbReference type="SUPFAM" id="SSF111369">
    <property type="entry name" value="HlyD-like secretion proteins"/>
    <property type="match status" value="1"/>
</dbReference>
<gene>
    <name evidence="6" type="ORF">GQ61_08440</name>
</gene>
<evidence type="ECO:0000313" key="6">
    <source>
        <dbReference type="EMBL" id="ARN85306.1"/>
    </source>
</evidence>
<dbReference type="Pfam" id="PF25989">
    <property type="entry name" value="YknX_C"/>
    <property type="match status" value="1"/>
</dbReference>
<dbReference type="EMBL" id="CP008743">
    <property type="protein sequence ID" value="ARN85306.1"/>
    <property type="molecule type" value="Genomic_DNA"/>
</dbReference>
<evidence type="ECO:0000259" key="5">
    <source>
        <dbReference type="Pfam" id="PF25989"/>
    </source>
</evidence>
<proteinExistence type="inferred from homology"/>
<evidence type="ECO:0000259" key="3">
    <source>
        <dbReference type="Pfam" id="PF25917"/>
    </source>
</evidence>
<evidence type="ECO:0000313" key="7">
    <source>
        <dbReference type="Proteomes" id="UP000237351"/>
    </source>
</evidence>
<dbReference type="OrthoDB" id="9813967at2"/>
<keyword evidence="7" id="KW-1185">Reference proteome</keyword>
<dbReference type="InterPro" id="IPR058792">
    <property type="entry name" value="Beta-barrel_RND_2"/>
</dbReference>
<dbReference type="Proteomes" id="UP000237351">
    <property type="component" value="Chromosome"/>
</dbReference>
<dbReference type="STRING" id="1414854.GQ61_08440"/>
<dbReference type="AlphaFoldDB" id="A0A1W6N6D2"/>
<dbReference type="Gene3D" id="1.10.287.470">
    <property type="entry name" value="Helix hairpin bin"/>
    <property type="match status" value="1"/>
</dbReference>
<accession>A0A1W6N6D2</accession>
<evidence type="ECO:0000259" key="4">
    <source>
        <dbReference type="Pfam" id="PF25954"/>
    </source>
</evidence>
<dbReference type="Pfam" id="PF25917">
    <property type="entry name" value="BSH_RND"/>
    <property type="match status" value="1"/>
</dbReference>
<dbReference type="Pfam" id="PF25954">
    <property type="entry name" value="Beta-barrel_RND_2"/>
    <property type="match status" value="1"/>
</dbReference>
<feature type="domain" description="Multidrug resistance protein MdtA-like barrel-sandwich hybrid" evidence="3">
    <location>
        <begin position="51"/>
        <end position="172"/>
    </location>
</feature>
<evidence type="ECO:0000256" key="2">
    <source>
        <dbReference type="SAM" id="SignalP"/>
    </source>
</evidence>
<dbReference type="PANTHER" id="PTHR30469">
    <property type="entry name" value="MULTIDRUG RESISTANCE PROTEIN MDTA"/>
    <property type="match status" value="1"/>
</dbReference>
<dbReference type="InterPro" id="IPR006143">
    <property type="entry name" value="RND_pump_MFP"/>
</dbReference>
<dbReference type="InterPro" id="IPR058637">
    <property type="entry name" value="YknX-like_C"/>
</dbReference>
<organism evidence="6 7">
    <name type="scientific">Candidatus Nucleicultrix amoebiphila FS5</name>
    <dbReference type="NCBI Taxonomy" id="1414854"/>
    <lineage>
        <taxon>Bacteria</taxon>
        <taxon>Pseudomonadati</taxon>
        <taxon>Pseudomonadota</taxon>
        <taxon>Alphaproteobacteria</taxon>
        <taxon>Holosporales</taxon>
        <taxon>Candidatus Nucleicultricaceae</taxon>
        <taxon>Candidatus Nucleicultrix</taxon>
    </lineage>
</organism>
<dbReference type="NCBIfam" id="TIGR01730">
    <property type="entry name" value="RND_mfp"/>
    <property type="match status" value="1"/>
</dbReference>
<sequence length="341" mass="37884">MIRSLFFFLLILITPLHAAEGPGKIGVKTDFVTKGEISKLFRNFGQIEASRQADILAQVDGQVAKVLVKDGELVKAGQELLLLDTKWSRNLEGIKEKQEALVKKRLARLKKLHSANTIATKDLERQEMDLLQVEASVNELKDTLNKSVIKAPFDGIVGEIKFKAGTVLKKNDNILRLRDISPFEVIFEIPGDERKNIKIGQLVDVYVSETPAKKVSASISEINPFIAPDTYTVKIKAIIENPKDSLDLLTPGMIVPIVVKLLSYEDAILLPLSALVVDEKGIGVYKVIEGKAKRVTVEYDLMQDEFIRVIKGVEKGDQVIVQGQDNVFEGAELNILDSQKK</sequence>
<feature type="signal peptide" evidence="2">
    <location>
        <begin position="1"/>
        <end position="18"/>
    </location>
</feature>
<feature type="domain" description="YknX-like C-terminal permuted SH3-like" evidence="5">
    <location>
        <begin position="268"/>
        <end position="334"/>
    </location>
</feature>
<reference evidence="6 7" key="1">
    <citation type="submission" date="2014-06" db="EMBL/GenBank/DDBJ databases">
        <title>The genome of the endonuclear symbiont Nucleicultrix amoebiphila.</title>
        <authorList>
            <person name="Schulz F."/>
            <person name="Horn M."/>
        </authorList>
    </citation>
    <scope>NUCLEOTIDE SEQUENCE [LARGE SCALE GENOMIC DNA]</scope>
    <source>
        <strain evidence="6 7">FS5</strain>
    </source>
</reference>
<dbReference type="GO" id="GO:1990281">
    <property type="term" value="C:efflux pump complex"/>
    <property type="evidence" value="ECO:0007669"/>
    <property type="project" value="TreeGrafter"/>
</dbReference>
<evidence type="ECO:0000256" key="1">
    <source>
        <dbReference type="ARBA" id="ARBA00009477"/>
    </source>
</evidence>
<dbReference type="InterPro" id="IPR058625">
    <property type="entry name" value="MdtA-like_BSH"/>
</dbReference>
<dbReference type="GO" id="GO:0015562">
    <property type="term" value="F:efflux transmembrane transporter activity"/>
    <property type="evidence" value="ECO:0007669"/>
    <property type="project" value="TreeGrafter"/>
</dbReference>